<dbReference type="Proteomes" id="UP001500689">
    <property type="component" value="Unassembled WGS sequence"/>
</dbReference>
<feature type="domain" description="Ferric siderophore reductase C-terminal" evidence="1">
    <location>
        <begin position="201"/>
        <end position="224"/>
    </location>
</feature>
<dbReference type="InterPro" id="IPR024726">
    <property type="entry name" value="FhuF_C"/>
</dbReference>
<name>A0ABP6UYU4_9PSEU</name>
<dbReference type="RefSeq" id="WP_344854702.1">
    <property type="nucleotide sequence ID" value="NZ_BAAAZN010000001.1"/>
</dbReference>
<reference evidence="3" key="1">
    <citation type="journal article" date="2019" name="Int. J. Syst. Evol. Microbiol.">
        <title>The Global Catalogue of Microorganisms (GCM) 10K type strain sequencing project: providing services to taxonomists for standard genome sequencing and annotation.</title>
        <authorList>
            <consortium name="The Broad Institute Genomics Platform"/>
            <consortium name="The Broad Institute Genome Sequencing Center for Infectious Disease"/>
            <person name="Wu L."/>
            <person name="Ma J."/>
        </authorList>
    </citation>
    <scope>NUCLEOTIDE SEQUENCE [LARGE SCALE GENOMIC DNA]</scope>
    <source>
        <strain evidence="3">JCM 16898</strain>
    </source>
</reference>
<proteinExistence type="predicted"/>
<comment type="caution">
    <text evidence="2">The sequence shown here is derived from an EMBL/GenBank/DDBJ whole genome shotgun (WGS) entry which is preliminary data.</text>
</comment>
<keyword evidence="3" id="KW-1185">Reference proteome</keyword>
<dbReference type="EMBL" id="BAAAZN010000001">
    <property type="protein sequence ID" value="GAA3525030.1"/>
    <property type="molecule type" value="Genomic_DNA"/>
</dbReference>
<protein>
    <submittedName>
        <fullName evidence="2">(2Fe-2S)-binding protein</fullName>
    </submittedName>
</protein>
<sequence length="226" mass="23480">MNLLSGLGPFFALDSHPPGAEPAQPWRPLAEVLDDGPVLRQRVAGVQEVLAAGGGRVELRVAASVAHLGMVARLCSPALALAAGHGRVPDFAGAWWQPTVGGAVPLSLRENAIGRPPAVVAAFDERILQGPVARLDRAVAGFSLAENVRRGNVASALNGAATVLRSQRPEWTAAITELLGGLERLPALAGTATRTGGRFRRRSCCLIYRAAPDHAGPKCGDCVLTG</sequence>
<dbReference type="Pfam" id="PF11575">
    <property type="entry name" value="FhuF_C"/>
    <property type="match status" value="1"/>
</dbReference>
<gene>
    <name evidence="2" type="ORF">GCM10022222_04690</name>
</gene>
<evidence type="ECO:0000259" key="1">
    <source>
        <dbReference type="Pfam" id="PF11575"/>
    </source>
</evidence>
<evidence type="ECO:0000313" key="3">
    <source>
        <dbReference type="Proteomes" id="UP001500689"/>
    </source>
</evidence>
<evidence type="ECO:0000313" key="2">
    <source>
        <dbReference type="EMBL" id="GAA3525030.1"/>
    </source>
</evidence>
<accession>A0ABP6UYU4</accession>
<organism evidence="2 3">
    <name type="scientific">Amycolatopsis ultiminotia</name>
    <dbReference type="NCBI Taxonomy" id="543629"/>
    <lineage>
        <taxon>Bacteria</taxon>
        <taxon>Bacillati</taxon>
        <taxon>Actinomycetota</taxon>
        <taxon>Actinomycetes</taxon>
        <taxon>Pseudonocardiales</taxon>
        <taxon>Pseudonocardiaceae</taxon>
        <taxon>Amycolatopsis</taxon>
    </lineage>
</organism>